<dbReference type="SUPFAM" id="SSF51182">
    <property type="entry name" value="RmlC-like cupins"/>
    <property type="match status" value="1"/>
</dbReference>
<evidence type="ECO:0008006" key="3">
    <source>
        <dbReference type="Google" id="ProtNLM"/>
    </source>
</evidence>
<dbReference type="Proteomes" id="UP000004773">
    <property type="component" value="Unassembled WGS sequence"/>
</dbReference>
<dbReference type="InterPro" id="IPR014710">
    <property type="entry name" value="RmlC-like_jellyroll"/>
</dbReference>
<accession>A0AA87DRP9</accession>
<evidence type="ECO:0000313" key="2">
    <source>
        <dbReference type="Proteomes" id="UP000004773"/>
    </source>
</evidence>
<protein>
    <recommendedName>
        <fullName evidence="3">Cupin domain protein</fullName>
    </recommendedName>
</protein>
<evidence type="ECO:0000313" key="1">
    <source>
        <dbReference type="EMBL" id="EGF88095.1"/>
    </source>
</evidence>
<dbReference type="AlphaFoldDB" id="A0AA87DRP9"/>
<name>A0AA87DRP9_9BACL</name>
<gene>
    <name evidence="1" type="ORF">HMPREF0428_01210</name>
</gene>
<sequence length="104" mass="11697">MGYTNAKEDKTMKKIKLDKNALLGGIVLENDRYQVVHMNLKTGNQTDSYSNDKNILLLNISGKITVAFEEEVETVNEFELLEIPAGVEHVITCLQDAQIFVVKL</sequence>
<dbReference type="Gene3D" id="2.60.120.10">
    <property type="entry name" value="Jelly Rolls"/>
    <property type="match status" value="1"/>
</dbReference>
<dbReference type="EMBL" id="ACRO01000020">
    <property type="protein sequence ID" value="EGF88095.1"/>
    <property type="molecule type" value="Genomic_DNA"/>
</dbReference>
<reference evidence="1 2" key="1">
    <citation type="submission" date="2011-03" db="EMBL/GenBank/DDBJ databases">
        <title>The Genome Sequence of Gemella haemolysans M341.</title>
        <authorList>
            <consortium name="The Broad Institute Genome Sequencing Platform"/>
            <consortium name="The Broad Institute Genome Sequencing Center for Infectious Disease"/>
            <person name="Earl A."/>
            <person name="Ward D."/>
            <person name="Feldgarden M."/>
            <person name="Gevers D."/>
            <person name="Sibley C.D."/>
            <person name="Field T.R."/>
            <person name="Grinwis M."/>
            <person name="Eshaghurshan C.S."/>
            <person name="Surette M.G."/>
            <person name="Young S.K."/>
            <person name="Zeng Q."/>
            <person name="Gargeya S."/>
            <person name="Fitzgerald M."/>
            <person name="Haas B."/>
            <person name="Abouelleil A."/>
            <person name="Alvarado L."/>
            <person name="Arachchi H.M."/>
            <person name="Berlin A."/>
            <person name="Brown A."/>
            <person name="Chapman S.B."/>
            <person name="Chen Z."/>
            <person name="Dunbar C."/>
            <person name="Freedman E."/>
            <person name="Gearin G."/>
            <person name="Gellesch M."/>
            <person name="Goldberg J."/>
            <person name="Griggs A."/>
            <person name="Gujja S."/>
            <person name="Heilman E.R."/>
            <person name="Heiman D."/>
            <person name="Howarth C."/>
            <person name="Larson L."/>
            <person name="Lui A."/>
            <person name="MacDonald P.J.P."/>
            <person name="Mehta T."/>
            <person name="Montmayeur A."/>
            <person name="Murphy C."/>
            <person name="Neiman D."/>
            <person name="Pearson M."/>
            <person name="Priest M."/>
            <person name="Roberts A."/>
            <person name="Saif S."/>
            <person name="Shea T."/>
            <person name="Shenoy N."/>
            <person name="Sisk P."/>
            <person name="Stolte C."/>
            <person name="Sykes S."/>
            <person name="White J."/>
            <person name="Yandava C."/>
            <person name="Wortman J."/>
            <person name="Nusbaum C."/>
            <person name="Birren B."/>
        </authorList>
    </citation>
    <scope>NUCLEOTIDE SEQUENCE [LARGE SCALE GENOMIC DNA]</scope>
    <source>
        <strain evidence="1 2">M341</strain>
    </source>
</reference>
<organism evidence="1 2">
    <name type="scientific">Gemella haemolysans M341</name>
    <dbReference type="NCBI Taxonomy" id="562981"/>
    <lineage>
        <taxon>Bacteria</taxon>
        <taxon>Bacillati</taxon>
        <taxon>Bacillota</taxon>
        <taxon>Bacilli</taxon>
        <taxon>Bacillales</taxon>
        <taxon>Gemellaceae</taxon>
        <taxon>Gemella</taxon>
    </lineage>
</organism>
<proteinExistence type="predicted"/>
<comment type="caution">
    <text evidence="1">The sequence shown here is derived from an EMBL/GenBank/DDBJ whole genome shotgun (WGS) entry which is preliminary data.</text>
</comment>
<dbReference type="InterPro" id="IPR011051">
    <property type="entry name" value="RmlC_Cupin_sf"/>
</dbReference>